<dbReference type="PANTHER" id="PTHR38797">
    <property type="entry name" value="NUCLEAR PORE COMPLEX PROTEIN NUP85-RELATED"/>
    <property type="match status" value="1"/>
</dbReference>
<organism evidence="1 2">
    <name type="scientific">Alectoria fallacina</name>
    <dbReference type="NCBI Taxonomy" id="1903189"/>
    <lineage>
        <taxon>Eukaryota</taxon>
        <taxon>Fungi</taxon>
        <taxon>Dikarya</taxon>
        <taxon>Ascomycota</taxon>
        <taxon>Pezizomycotina</taxon>
        <taxon>Lecanoromycetes</taxon>
        <taxon>OSLEUM clade</taxon>
        <taxon>Lecanoromycetidae</taxon>
        <taxon>Lecanorales</taxon>
        <taxon>Lecanorineae</taxon>
        <taxon>Parmeliaceae</taxon>
        <taxon>Alectoria</taxon>
    </lineage>
</organism>
<dbReference type="Proteomes" id="UP000664203">
    <property type="component" value="Unassembled WGS sequence"/>
</dbReference>
<dbReference type="EMBL" id="CAJPDR010000208">
    <property type="protein sequence ID" value="CAF9925895.1"/>
    <property type="molecule type" value="Genomic_DNA"/>
</dbReference>
<dbReference type="InterPro" id="IPR022085">
    <property type="entry name" value="OpdG"/>
</dbReference>
<sequence>MSEAWFTWHLAPDGDPEDGCDPQEAAALKDYIHSTTITPETTARAITLAVTNEPKTVRKGQSSDNLYRLWSLSIDALTDLPEHRPKIIRLVQAIQTLPASYRKEGEAQEKQLRWADLPNFGSLWSDSKVSNNWRSNVRKWAPEQREGIRQDYIKQASIDAQLVVAAVSGISISWGLGCICDALERSDAVPDFEVPAAKEWLENTSDRIFEESDREMTGYLRERDLWRQEEGGRKQRWDFWKGRLQSMAESEELGLETRQAAKKAVEAMKAVAK</sequence>
<dbReference type="Pfam" id="PF12311">
    <property type="entry name" value="DUF3632"/>
    <property type="match status" value="1"/>
</dbReference>
<name>A0A8H3ISJ1_9LECA</name>
<comment type="caution">
    <text evidence="1">The sequence shown here is derived from an EMBL/GenBank/DDBJ whole genome shotgun (WGS) entry which is preliminary data.</text>
</comment>
<dbReference type="OrthoDB" id="5392447at2759"/>
<reference evidence="1" key="1">
    <citation type="submission" date="2021-03" db="EMBL/GenBank/DDBJ databases">
        <authorList>
            <person name="Tagirdzhanova G."/>
        </authorList>
    </citation>
    <scope>NUCLEOTIDE SEQUENCE</scope>
</reference>
<evidence type="ECO:0000313" key="1">
    <source>
        <dbReference type="EMBL" id="CAF9925895.1"/>
    </source>
</evidence>
<dbReference type="InterPro" id="IPR053204">
    <property type="entry name" value="Oxopyrrolidines_Biosynth-assoc"/>
</dbReference>
<keyword evidence="2" id="KW-1185">Reference proteome</keyword>
<evidence type="ECO:0000313" key="2">
    <source>
        <dbReference type="Proteomes" id="UP000664203"/>
    </source>
</evidence>
<dbReference type="AlphaFoldDB" id="A0A8H3ISJ1"/>
<dbReference type="PANTHER" id="PTHR38797:SF4">
    <property type="entry name" value="NUCLEAR PORE COMPLEX PROTEIN NUP85"/>
    <property type="match status" value="1"/>
</dbReference>
<proteinExistence type="predicted"/>
<accession>A0A8H3ISJ1</accession>
<gene>
    <name evidence="1" type="ORF">ALECFALPRED_003246</name>
</gene>
<protein>
    <submittedName>
        <fullName evidence="1">Uncharacterized protein</fullName>
    </submittedName>
</protein>